<evidence type="ECO:0000256" key="2">
    <source>
        <dbReference type="SAM" id="Coils"/>
    </source>
</evidence>
<reference evidence="5" key="1">
    <citation type="submission" date="2021-02" db="EMBL/GenBank/DDBJ databases">
        <authorList>
            <person name="Nowell W R."/>
        </authorList>
    </citation>
    <scope>NUCLEOTIDE SEQUENCE</scope>
</reference>
<feature type="compositionally biased region" description="Polar residues" evidence="3">
    <location>
        <begin position="367"/>
        <end position="385"/>
    </location>
</feature>
<dbReference type="FunFam" id="1.20.900.10:FF:000003">
    <property type="entry name" value="Rho guanine nucleotide exchange factor 10 like"/>
    <property type="match status" value="1"/>
</dbReference>
<feature type="coiled-coil region" evidence="2">
    <location>
        <begin position="560"/>
        <end position="609"/>
    </location>
</feature>
<dbReference type="GO" id="GO:0005085">
    <property type="term" value="F:guanyl-nucleotide exchange factor activity"/>
    <property type="evidence" value="ECO:0007669"/>
    <property type="project" value="UniProtKB-KW"/>
</dbReference>
<evidence type="ECO:0000256" key="3">
    <source>
        <dbReference type="SAM" id="MobiDB-lite"/>
    </source>
</evidence>
<proteinExistence type="predicted"/>
<dbReference type="CDD" id="cd00160">
    <property type="entry name" value="RhoGEF"/>
    <property type="match status" value="1"/>
</dbReference>
<feature type="domain" description="DH" evidence="4">
    <location>
        <begin position="393"/>
        <end position="577"/>
    </location>
</feature>
<dbReference type="GO" id="GO:0030036">
    <property type="term" value="P:actin cytoskeleton organization"/>
    <property type="evidence" value="ECO:0007669"/>
    <property type="project" value="TreeGrafter"/>
</dbReference>
<dbReference type="Gene3D" id="2.30.29.30">
    <property type="entry name" value="Pleckstrin-homology domain (PH domain)/Phosphotyrosine-binding domain (PTB)"/>
    <property type="match status" value="1"/>
</dbReference>
<dbReference type="Proteomes" id="UP000663852">
    <property type="component" value="Unassembled WGS sequence"/>
</dbReference>
<dbReference type="AlphaFoldDB" id="A0A815PIE2"/>
<protein>
    <recommendedName>
        <fullName evidence="4">DH domain-containing protein</fullName>
    </recommendedName>
</protein>
<dbReference type="SUPFAM" id="SSF101898">
    <property type="entry name" value="NHL repeat"/>
    <property type="match status" value="1"/>
</dbReference>
<comment type="caution">
    <text evidence="5">The sequence shown here is derived from an EMBL/GenBank/DDBJ whole genome shotgun (WGS) entry which is preliminary data.</text>
</comment>
<dbReference type="SUPFAM" id="SSF48065">
    <property type="entry name" value="DBL homology domain (DH-domain)"/>
    <property type="match status" value="1"/>
</dbReference>
<name>A0A815PIE2_ADIRI</name>
<organism evidence="5 6">
    <name type="scientific">Adineta ricciae</name>
    <name type="common">Rotifer</name>
    <dbReference type="NCBI Taxonomy" id="249248"/>
    <lineage>
        <taxon>Eukaryota</taxon>
        <taxon>Metazoa</taxon>
        <taxon>Spiralia</taxon>
        <taxon>Gnathifera</taxon>
        <taxon>Rotifera</taxon>
        <taxon>Eurotatoria</taxon>
        <taxon>Bdelloidea</taxon>
        <taxon>Adinetida</taxon>
        <taxon>Adinetidae</taxon>
        <taxon>Adineta</taxon>
    </lineage>
</organism>
<evidence type="ECO:0000313" key="6">
    <source>
        <dbReference type="Proteomes" id="UP000663852"/>
    </source>
</evidence>
<dbReference type="Gene3D" id="1.20.900.10">
    <property type="entry name" value="Dbl homology (DH) domain"/>
    <property type="match status" value="1"/>
</dbReference>
<dbReference type="InterPro" id="IPR039919">
    <property type="entry name" value="ARHGEF10/ARHGEF17"/>
</dbReference>
<dbReference type="InterPro" id="IPR011993">
    <property type="entry name" value="PH-like_dom_sf"/>
</dbReference>
<evidence type="ECO:0000313" key="5">
    <source>
        <dbReference type="EMBL" id="CAF1450100.1"/>
    </source>
</evidence>
<dbReference type="SMART" id="SM00325">
    <property type="entry name" value="RhoGEF"/>
    <property type="match status" value="1"/>
</dbReference>
<dbReference type="PANTHER" id="PTHR12877:SF15">
    <property type="entry name" value="RHO GUANINE NUCLEOTIDE EXCHANGE FACTOR 17"/>
    <property type="match status" value="1"/>
</dbReference>
<feature type="region of interest" description="Disordered" evidence="3">
    <location>
        <begin position="367"/>
        <end position="386"/>
    </location>
</feature>
<dbReference type="InterPro" id="IPR035899">
    <property type="entry name" value="DBL_dom_sf"/>
</dbReference>
<evidence type="ECO:0000256" key="1">
    <source>
        <dbReference type="ARBA" id="ARBA00022658"/>
    </source>
</evidence>
<dbReference type="Pfam" id="PF00621">
    <property type="entry name" value="RhoGEF"/>
    <property type="match status" value="1"/>
</dbReference>
<dbReference type="InterPro" id="IPR000219">
    <property type="entry name" value="DH_dom"/>
</dbReference>
<gene>
    <name evidence="5" type="ORF">EDS130_LOCUS39460</name>
</gene>
<dbReference type="Pfam" id="PF19056">
    <property type="entry name" value="WD40_2"/>
    <property type="match status" value="1"/>
</dbReference>
<evidence type="ECO:0000259" key="4">
    <source>
        <dbReference type="PROSITE" id="PS50010"/>
    </source>
</evidence>
<dbReference type="OrthoDB" id="4066896at2759"/>
<accession>A0A815PIE2</accession>
<dbReference type="PROSITE" id="PS50010">
    <property type="entry name" value="DH_2"/>
    <property type="match status" value="1"/>
</dbReference>
<keyword evidence="2" id="KW-0175">Coiled coil</keyword>
<dbReference type="PANTHER" id="PTHR12877">
    <property type="entry name" value="RHO GUANINE NUCLEOTIDE EXCHANGE FACTOR"/>
    <property type="match status" value="1"/>
</dbReference>
<dbReference type="Pfam" id="PF19057">
    <property type="entry name" value="PH_19"/>
    <property type="match status" value="1"/>
</dbReference>
<dbReference type="GO" id="GO:0051496">
    <property type="term" value="P:positive regulation of stress fiber assembly"/>
    <property type="evidence" value="ECO:0007669"/>
    <property type="project" value="UniProtKB-ARBA"/>
</dbReference>
<sequence length="1260" mass="144849">MDQQFILNNKLPLVTNSIDKILNLSRLFLSNNDMETYYHLINLNWHEKYSIYLSINSYPKNLSKSRINQLRYFRFENHQKLNLFSDSFEIHHSFARLNQNLFQLKRTIHESFHKTNPKNSQLIRVHNLLRNLSMSSTDSLALKSHHHTNPSRDGGLNIEKKKILEIENTNFKKKTEIKTREENLIYSTKKPSSPHQVQIHQPNQSSISNNRLESIRVSVSSSPYENEFIQKIQTISPTKSSIEENIEQPIYHRPLLALLNQEKALKESSTNILPPKSFLPFQPKVLHKQFQEPINNFECSTSSPTNVRRNGITRSHTIPKPTDLINTDFKGISSNDSLTCQSTPHLIPSDQSNLTIEHNSTLSTSIPSLNSTSISNGTPPTSNVTIDDKNEAKRKAIALQMYDTEKSYVEALKNLVTKYYLPMKDKNIVSNDLINDIFYKIPEIHIHHTAFLISLSQKLTQWDNKQTVGDLLLQMFTRMSVIETYTSFVNNYKTSQMAIGTCREMSSFNKFLEQQARDHRGKLTLHDLLIQPVQRIPRYELYLKDFLKCTNINHPDYQLMLKAQLEIHSLAEQIDQVQKEVGSTELNLNKNALETLQDLIENLKDLVNDERYYISYDIVTIQSASGFKKDRGIFLFNDLMIITSSKRRNVSSTKKSTNSFIVNSPSGKQYIENNKHKLIMKISIENIELASYHLKKSRSSISTPPSLKKSHSLTSTLTDNKRHFEEDLITLGQISDLSRTITVSHQQLDDSIKETVEIVNKHLLDETTSLRKASPEPSNISEEKSTNIQLILTTNDSTETINVIFSTIEQKTLWENNFLDAKKILFENLTGRRNLTFEHALTLPHHRPGSQYTCGIIRPYLNEICLCNTEGEICLINYESDLTVKSLNSIATSKINCICYVPFNDMGDKSLLLKTNLNSNESLDFDSSDDEQESLHQSTIQHDYSNDMIWIGTIHGELFIYDCSQTMKDFGRKNRIIKQFHSSIHSILYFEDKVFLALNHGQLAVFKRDINQQWDLDNPIIESIDENNEISNQTLNEYSDEDSNDPISVMTIAAGKLWCALRDRIFILCTNSLQIQHSFIVDDCHRHIHCMVTGGSLMHHVWITSQGSHEIRLYHATNLNCLFETSIRTIVAQKLQICDDIIRAHKLGCLHISTLNICKETLWIGTSAGILLNLTIPQLVDNLSIHGTNKFNLNSIQLKSLSYGHVGPVRFCLSMDKFNFRNENFKRFLMTIGDGFDDYQNLDENLGKDDALAHLILWQF</sequence>
<dbReference type="GO" id="GO:0005737">
    <property type="term" value="C:cytoplasm"/>
    <property type="evidence" value="ECO:0007669"/>
    <property type="project" value="UniProtKB-ARBA"/>
</dbReference>
<dbReference type="EMBL" id="CAJNOJ010000443">
    <property type="protein sequence ID" value="CAF1450100.1"/>
    <property type="molecule type" value="Genomic_DNA"/>
</dbReference>
<keyword evidence="1" id="KW-0344">Guanine-nucleotide releasing factor</keyword>